<evidence type="ECO:0000256" key="1">
    <source>
        <dbReference type="SAM" id="Phobius"/>
    </source>
</evidence>
<sequence>MVPLGLLLSGGPEYLRYPQRGPECCDYGFWATKEDYDKLHGLSETTAQIHEFWSHSWQTKLWLKYLCVLFLNNGLPAFIVGSLMAMVVFTIYATLYWPKIRVLRRLCVPAGALGYYLALVLWRRRKRVFLDIACVNQSDDTLKAPVHRWCVFEIAAFLHCQATDAEKSLVICPIFTGPVLLIGNLGLSILAIIFMAIDVPLWPWGVVLISALATPCLFLMAYLLLLHCRSIDIMQRQVAHFTIEDAKSHCCTCGHIGADGERIICDRSVILRCISTWFGSPEQFESIVRTRVRRAMAHQLANNAFSYWRVVQATCPIPWIFIDFLLQWKGRRAKIARFYMFVKLPLYWLLVLPSIVQVALRLAYRSRQASKSTRGHILLSMALLVLAALMFAMFFAIEHVLLPELLGDEIYSALTLLGIMGVVTPLLWCCLPMMGTATIDPPEDAGGSADVAD</sequence>
<evidence type="ECO:0000313" key="2">
    <source>
        <dbReference type="EMBL" id="CAE6970189.1"/>
    </source>
</evidence>
<feature type="transmembrane region" description="Helical" evidence="1">
    <location>
        <begin position="169"/>
        <end position="195"/>
    </location>
</feature>
<dbReference type="AlphaFoldDB" id="A0A812I2L3"/>
<accession>A0A812I2L3</accession>
<evidence type="ECO:0000313" key="3">
    <source>
        <dbReference type="Proteomes" id="UP000604046"/>
    </source>
</evidence>
<comment type="caution">
    <text evidence="2">The sequence shown here is derived from an EMBL/GenBank/DDBJ whole genome shotgun (WGS) entry which is preliminary data.</text>
</comment>
<feature type="transmembrane region" description="Helical" evidence="1">
    <location>
        <begin position="409"/>
        <end position="431"/>
    </location>
</feature>
<feature type="transmembrane region" description="Helical" evidence="1">
    <location>
        <begin position="65"/>
        <end position="96"/>
    </location>
</feature>
<organism evidence="2 3">
    <name type="scientific">Symbiodinium natans</name>
    <dbReference type="NCBI Taxonomy" id="878477"/>
    <lineage>
        <taxon>Eukaryota</taxon>
        <taxon>Sar</taxon>
        <taxon>Alveolata</taxon>
        <taxon>Dinophyceae</taxon>
        <taxon>Suessiales</taxon>
        <taxon>Symbiodiniaceae</taxon>
        <taxon>Symbiodinium</taxon>
    </lineage>
</organism>
<keyword evidence="1" id="KW-1133">Transmembrane helix</keyword>
<feature type="transmembrane region" description="Helical" evidence="1">
    <location>
        <begin position="201"/>
        <end position="226"/>
    </location>
</feature>
<feature type="transmembrane region" description="Helical" evidence="1">
    <location>
        <begin position="346"/>
        <end position="364"/>
    </location>
</feature>
<feature type="transmembrane region" description="Helical" evidence="1">
    <location>
        <begin position="306"/>
        <end position="326"/>
    </location>
</feature>
<protein>
    <submittedName>
        <fullName evidence="2">Uncharacterized protein</fullName>
    </submittedName>
</protein>
<reference evidence="2" key="1">
    <citation type="submission" date="2021-02" db="EMBL/GenBank/DDBJ databases">
        <authorList>
            <person name="Dougan E. K."/>
            <person name="Rhodes N."/>
            <person name="Thang M."/>
            <person name="Chan C."/>
        </authorList>
    </citation>
    <scope>NUCLEOTIDE SEQUENCE</scope>
</reference>
<keyword evidence="3" id="KW-1185">Reference proteome</keyword>
<dbReference type="Proteomes" id="UP000604046">
    <property type="component" value="Unassembled WGS sequence"/>
</dbReference>
<proteinExistence type="predicted"/>
<gene>
    <name evidence="2" type="ORF">SNAT2548_LOCUS2458</name>
</gene>
<keyword evidence="1" id="KW-0472">Membrane</keyword>
<name>A0A812I2L3_9DINO</name>
<keyword evidence="1" id="KW-0812">Transmembrane</keyword>
<feature type="transmembrane region" description="Helical" evidence="1">
    <location>
        <begin position="376"/>
        <end position="397"/>
    </location>
</feature>
<dbReference type="EMBL" id="CAJNDS010000145">
    <property type="protein sequence ID" value="CAE6970189.1"/>
    <property type="molecule type" value="Genomic_DNA"/>
</dbReference>